<dbReference type="KEGG" id="cart:PA27867_2206"/>
<dbReference type="PANTHER" id="PTHR21621:SF0">
    <property type="entry name" value="BETA-CITRYLGLUTAMATE SYNTHASE B-RELATED"/>
    <property type="match status" value="1"/>
</dbReference>
<proteinExistence type="predicted"/>
<keyword evidence="1" id="KW-0547">Nucleotide-binding</keyword>
<evidence type="ECO:0000259" key="2">
    <source>
        <dbReference type="PROSITE" id="PS50975"/>
    </source>
</evidence>
<dbReference type="STRING" id="670052.PA27867_2206"/>
<feature type="domain" description="ATP-grasp" evidence="2">
    <location>
        <begin position="105"/>
        <end position="321"/>
    </location>
</feature>
<evidence type="ECO:0000313" key="3">
    <source>
        <dbReference type="EMBL" id="ANP73158.1"/>
    </source>
</evidence>
<organism evidence="3 4">
    <name type="scientific">Cryobacterium arcticum</name>
    <dbReference type="NCBI Taxonomy" id="670052"/>
    <lineage>
        <taxon>Bacteria</taxon>
        <taxon>Bacillati</taxon>
        <taxon>Actinomycetota</taxon>
        <taxon>Actinomycetes</taxon>
        <taxon>Micrococcales</taxon>
        <taxon>Microbacteriaceae</taxon>
        <taxon>Cryobacterium</taxon>
    </lineage>
</organism>
<dbReference type="EMBL" id="CP016282">
    <property type="protein sequence ID" value="ANP73158.1"/>
    <property type="molecule type" value="Genomic_DNA"/>
</dbReference>
<dbReference type="Proteomes" id="UP000092582">
    <property type="component" value="Chromosome 1"/>
</dbReference>
<dbReference type="AlphaFoldDB" id="A0A1B1BKV4"/>
<name>A0A1B1BKV4_9MICO</name>
<gene>
    <name evidence="3" type="ORF">PA27867_2206</name>
</gene>
<dbReference type="PROSITE" id="PS50975">
    <property type="entry name" value="ATP_GRASP"/>
    <property type="match status" value="1"/>
</dbReference>
<protein>
    <submittedName>
        <fullName evidence="3">Alpha-L-glutamate ligase</fullName>
    </submittedName>
</protein>
<dbReference type="Gene3D" id="3.30.470.20">
    <property type="entry name" value="ATP-grasp fold, B domain"/>
    <property type="match status" value="1"/>
</dbReference>
<dbReference type="GO" id="GO:0005737">
    <property type="term" value="C:cytoplasm"/>
    <property type="evidence" value="ECO:0007669"/>
    <property type="project" value="TreeGrafter"/>
</dbReference>
<dbReference type="GO" id="GO:0046872">
    <property type="term" value="F:metal ion binding"/>
    <property type="evidence" value="ECO:0007669"/>
    <property type="project" value="InterPro"/>
</dbReference>
<dbReference type="GO" id="GO:0018169">
    <property type="term" value="F:ribosomal S6-glutamic acid ligase activity"/>
    <property type="evidence" value="ECO:0007669"/>
    <property type="project" value="TreeGrafter"/>
</dbReference>
<keyword evidence="3" id="KW-0436">Ligase</keyword>
<accession>A0A1B1BKV4</accession>
<reference evidence="3 4" key="1">
    <citation type="submission" date="2016-06" db="EMBL/GenBank/DDBJ databases">
        <title>Genome sequencing of Cryobacterium arcticum PAMC 27867.</title>
        <authorList>
            <person name="Lee J."/>
            <person name="Kim O.-S."/>
        </authorList>
    </citation>
    <scope>NUCLEOTIDE SEQUENCE [LARGE SCALE GENOMIC DNA]</scope>
    <source>
        <strain evidence="3 4">PAMC 27867</strain>
    </source>
</reference>
<sequence>MSPREFPMIHVLHENPDWFGPFQAAFEAAGVPYREWLLVDGVLDLDEAPPAGIFWSRISASAHTRGHGLSKDYTRSVLNWLDAYGARTVNGRRTIELEMSKVDQLTRLRAQGFDVPRTRVVVGTHLLVEAAQDFATPFITKHNQGGKGLGVQKFDSAAELAAAIDAGLYEEPEDGISLLQEFVVAATPQVTRVEIVGDEFVYAITADTARGGYQLCPADACAIDPSTGALLMPPGATILPEAGQQIFALREGFEKHPIIDRYRAFLRAEGIEIAGIEFIETADGRLVTYDVNTNTNYNAQIEAAAPESGPGAIVAYLAGLLAEAYPAVPAVAGA</sequence>
<dbReference type="SUPFAM" id="SSF56059">
    <property type="entry name" value="Glutathione synthetase ATP-binding domain-like"/>
    <property type="match status" value="1"/>
</dbReference>
<dbReference type="InterPro" id="IPR011761">
    <property type="entry name" value="ATP-grasp"/>
</dbReference>
<dbReference type="GO" id="GO:0005524">
    <property type="term" value="F:ATP binding"/>
    <property type="evidence" value="ECO:0007669"/>
    <property type="project" value="UniProtKB-UniRule"/>
</dbReference>
<keyword evidence="4" id="KW-1185">Reference proteome</keyword>
<dbReference type="PANTHER" id="PTHR21621">
    <property type="entry name" value="RIBOSOMAL PROTEIN S6 MODIFICATION PROTEIN"/>
    <property type="match status" value="1"/>
</dbReference>
<dbReference type="RefSeq" id="WP_066596357.1">
    <property type="nucleotide sequence ID" value="NZ_CP016282.1"/>
</dbReference>
<keyword evidence="1" id="KW-0067">ATP-binding</keyword>
<evidence type="ECO:0000256" key="1">
    <source>
        <dbReference type="PROSITE-ProRule" id="PRU00409"/>
    </source>
</evidence>
<dbReference type="GO" id="GO:0009432">
    <property type="term" value="P:SOS response"/>
    <property type="evidence" value="ECO:0007669"/>
    <property type="project" value="TreeGrafter"/>
</dbReference>
<evidence type="ECO:0000313" key="4">
    <source>
        <dbReference type="Proteomes" id="UP000092582"/>
    </source>
</evidence>
<dbReference type="PATRIC" id="fig|670052.7.peg.2268"/>